<sequence length="24" mass="2838">MPQIHDGTTLQIKYNIRLSTFLFT</sequence>
<proteinExistence type="predicted"/>
<protein>
    <submittedName>
        <fullName evidence="1">Uncharacterized protein</fullName>
    </submittedName>
</protein>
<dbReference type="EMBL" id="GBRH01197033">
    <property type="protein sequence ID" value="JAE00863.1"/>
    <property type="molecule type" value="Transcribed_RNA"/>
</dbReference>
<reference evidence="1" key="2">
    <citation type="journal article" date="2015" name="Data Brief">
        <title>Shoot transcriptome of the giant reed, Arundo donax.</title>
        <authorList>
            <person name="Barrero R.A."/>
            <person name="Guerrero F.D."/>
            <person name="Moolhuijzen P."/>
            <person name="Goolsby J.A."/>
            <person name="Tidwell J."/>
            <person name="Bellgard S.E."/>
            <person name="Bellgard M.I."/>
        </authorList>
    </citation>
    <scope>NUCLEOTIDE SEQUENCE</scope>
    <source>
        <tissue evidence="1">Shoot tissue taken approximately 20 cm above the soil surface</tissue>
    </source>
</reference>
<organism evidence="1">
    <name type="scientific">Arundo donax</name>
    <name type="common">Giant reed</name>
    <name type="synonym">Donax arundinaceus</name>
    <dbReference type="NCBI Taxonomy" id="35708"/>
    <lineage>
        <taxon>Eukaryota</taxon>
        <taxon>Viridiplantae</taxon>
        <taxon>Streptophyta</taxon>
        <taxon>Embryophyta</taxon>
        <taxon>Tracheophyta</taxon>
        <taxon>Spermatophyta</taxon>
        <taxon>Magnoliopsida</taxon>
        <taxon>Liliopsida</taxon>
        <taxon>Poales</taxon>
        <taxon>Poaceae</taxon>
        <taxon>PACMAD clade</taxon>
        <taxon>Arundinoideae</taxon>
        <taxon>Arundineae</taxon>
        <taxon>Arundo</taxon>
    </lineage>
</organism>
<accession>A0A0A9EXT7</accession>
<dbReference type="AlphaFoldDB" id="A0A0A9EXT7"/>
<evidence type="ECO:0000313" key="1">
    <source>
        <dbReference type="EMBL" id="JAE00863.1"/>
    </source>
</evidence>
<name>A0A0A9EXT7_ARUDO</name>
<reference evidence="1" key="1">
    <citation type="submission" date="2014-09" db="EMBL/GenBank/DDBJ databases">
        <authorList>
            <person name="Magalhaes I.L.F."/>
            <person name="Oliveira U."/>
            <person name="Santos F.R."/>
            <person name="Vidigal T.H.D.A."/>
            <person name="Brescovit A.D."/>
            <person name="Santos A.J."/>
        </authorList>
    </citation>
    <scope>NUCLEOTIDE SEQUENCE</scope>
    <source>
        <tissue evidence="1">Shoot tissue taken approximately 20 cm above the soil surface</tissue>
    </source>
</reference>